<organism evidence="3 4">
    <name type="scientific">Marinicauda algicola</name>
    <dbReference type="NCBI Taxonomy" id="2029849"/>
    <lineage>
        <taxon>Bacteria</taxon>
        <taxon>Pseudomonadati</taxon>
        <taxon>Pseudomonadota</taxon>
        <taxon>Alphaproteobacteria</taxon>
        <taxon>Maricaulales</taxon>
        <taxon>Maricaulaceae</taxon>
        <taxon>Marinicauda</taxon>
    </lineage>
</organism>
<dbReference type="InterPro" id="IPR058058">
    <property type="entry name" value="CBU_0592-like"/>
</dbReference>
<evidence type="ECO:0000313" key="4">
    <source>
        <dbReference type="Proteomes" id="UP000308054"/>
    </source>
</evidence>
<feature type="transmembrane region" description="Helical" evidence="1">
    <location>
        <begin position="6"/>
        <end position="22"/>
    </location>
</feature>
<evidence type="ECO:0000259" key="2">
    <source>
        <dbReference type="Pfam" id="PF26604"/>
    </source>
</evidence>
<keyword evidence="4" id="KW-1185">Reference proteome</keyword>
<keyword evidence="1" id="KW-0812">Transmembrane</keyword>
<reference evidence="3 4" key="1">
    <citation type="journal article" date="2017" name="Int. J. Syst. Evol. Microbiol.">
        <title>Marinicauda algicola sp. nov., isolated from a marine red alga Rhodosorus marinus.</title>
        <authorList>
            <person name="Jeong S.E."/>
            <person name="Jeon S.H."/>
            <person name="Chun B.H."/>
            <person name="Kim D.W."/>
            <person name="Jeon C.O."/>
        </authorList>
    </citation>
    <scope>NUCLEOTIDE SEQUENCE [LARGE SCALE GENOMIC DNA]</scope>
    <source>
        <strain evidence="3 4">JCM 31718</strain>
    </source>
</reference>
<feature type="domain" description="CBU-0592-like" evidence="2">
    <location>
        <begin position="5"/>
        <end position="77"/>
    </location>
</feature>
<dbReference type="OrthoDB" id="6625330at2"/>
<dbReference type="Pfam" id="PF26604">
    <property type="entry name" value="CBU_0592"/>
    <property type="match status" value="1"/>
</dbReference>
<feature type="transmembrane region" description="Helical" evidence="1">
    <location>
        <begin position="34"/>
        <end position="53"/>
    </location>
</feature>
<comment type="caution">
    <text evidence="3">The sequence shown here is derived from an EMBL/GenBank/DDBJ whole genome shotgun (WGS) entry which is preliminary data.</text>
</comment>
<proteinExistence type="predicted"/>
<protein>
    <recommendedName>
        <fullName evidence="2">CBU-0592-like domain-containing protein</fullName>
    </recommendedName>
</protein>
<dbReference type="EMBL" id="SRXW01000001">
    <property type="protein sequence ID" value="TGY90519.1"/>
    <property type="molecule type" value="Genomic_DNA"/>
</dbReference>
<dbReference type="NCBIfam" id="NF047864">
    <property type="entry name" value="CBU_0592_membra"/>
    <property type="match status" value="1"/>
</dbReference>
<keyword evidence="1" id="KW-0472">Membrane</keyword>
<name>A0A4V3RYJ3_9PROT</name>
<evidence type="ECO:0000313" key="3">
    <source>
        <dbReference type="EMBL" id="TGY90519.1"/>
    </source>
</evidence>
<keyword evidence="1" id="KW-1133">Transmembrane helix</keyword>
<dbReference type="RefSeq" id="WP_135995017.1">
    <property type="nucleotide sequence ID" value="NZ_CP071057.1"/>
</dbReference>
<sequence length="81" mass="8939">MTTPDLVGIIGIFCILGCYFLVQAGRMEARSIRYQLINMAGCVLILFSLFHAWNLPSAIIQVTWFAISALGLARNLVRPAP</sequence>
<gene>
    <name evidence="3" type="ORF">E5163_05200</name>
</gene>
<feature type="transmembrane region" description="Helical" evidence="1">
    <location>
        <begin position="59"/>
        <end position="77"/>
    </location>
</feature>
<dbReference type="Proteomes" id="UP000308054">
    <property type="component" value="Unassembled WGS sequence"/>
</dbReference>
<dbReference type="AlphaFoldDB" id="A0A4V3RYJ3"/>
<accession>A0A4V3RYJ3</accession>
<evidence type="ECO:0000256" key="1">
    <source>
        <dbReference type="SAM" id="Phobius"/>
    </source>
</evidence>